<evidence type="ECO:0000259" key="6">
    <source>
        <dbReference type="PROSITE" id="PS51371"/>
    </source>
</evidence>
<protein>
    <recommendedName>
        <fullName evidence="6">CBS domain-containing protein</fullName>
    </recommendedName>
</protein>
<feature type="domain" description="CBS" evidence="6">
    <location>
        <begin position="60"/>
        <end position="119"/>
    </location>
</feature>
<evidence type="ECO:0000256" key="4">
    <source>
        <dbReference type="PROSITE-ProRule" id="PRU00703"/>
    </source>
</evidence>
<dbReference type="RefSeq" id="XP_067753279.1">
    <property type="nucleotide sequence ID" value="XM_067897122.1"/>
</dbReference>
<name>A0A836HXE2_9TRYP</name>
<dbReference type="KEGG" id="phet:94287199"/>
<feature type="compositionally biased region" description="Polar residues" evidence="5">
    <location>
        <begin position="255"/>
        <end position="268"/>
    </location>
</feature>
<dbReference type="OrthoDB" id="449052at2759"/>
<dbReference type="Gene3D" id="3.10.580.10">
    <property type="entry name" value="CBS-domain"/>
    <property type="match status" value="2"/>
</dbReference>
<accession>A0A836HXE2</accession>
<evidence type="ECO:0000256" key="2">
    <source>
        <dbReference type="ARBA" id="ARBA00022737"/>
    </source>
</evidence>
<evidence type="ECO:0000256" key="5">
    <source>
        <dbReference type="SAM" id="MobiDB-lite"/>
    </source>
</evidence>
<dbReference type="InterPro" id="IPR000644">
    <property type="entry name" value="CBS_dom"/>
</dbReference>
<dbReference type="InterPro" id="IPR050511">
    <property type="entry name" value="AMPK_gamma/SDS23_families"/>
</dbReference>
<dbReference type="SUPFAM" id="SSF54631">
    <property type="entry name" value="CBS-domain pair"/>
    <property type="match status" value="2"/>
</dbReference>
<feature type="compositionally biased region" description="Low complexity" evidence="5">
    <location>
        <begin position="279"/>
        <end position="292"/>
    </location>
</feature>
<comment type="caution">
    <text evidence="7">The sequence shown here is derived from an EMBL/GenBank/DDBJ whole genome shotgun (WGS) entry which is preliminary data.</text>
</comment>
<dbReference type="AlphaFoldDB" id="A0A836HXE2"/>
<keyword evidence="2" id="KW-0677">Repeat</keyword>
<proteinExistence type="inferred from homology"/>
<dbReference type="Proteomes" id="UP000674318">
    <property type="component" value="Chromosome 35"/>
</dbReference>
<keyword evidence="8" id="KW-1185">Reference proteome</keyword>
<sequence length="502" mass="54530">MSAPEMQYSYYPAKAVHRNYQAGPSLLEAGYRPTDEECATLAAPIASFLRHCSCYDMLGVSTQVVVLDVHAPLSVAFIAAQETRIQSCVLWDPRKRQYVGVLTSTDYICILLYCESHPEEADAVALWTIEHWQEVRRAQGLGRSKEKFGALTCQHSGIVTCKTDSSLHDCLQKMREHCVRRIIALAEKEGEDFSLVAMMDVGQIVEYLGVMFFHIEKAGASIGRAGGGGGGGAANSSTGGAAGDSAGGADAPHRMSSQLFTETKTTSAAGGDSDSLMHSASSNAGGNAALSSMRGNSGRQFGPNEFDDYDDDLQGVFSLGEAHVLPPYVAYIITQAEAAGASGSGGVGIASDVRVGPYNSIFDVPFMYLPRIGAHRRKPIFATMEQKLSEALTLMLDHDIESIAICAPKEGIIIDVVSRSDLLRMENQGVYDTQLTVREALASKISDHIFVFYEKDTLREIFSHFVRRRVKELFMVDPDTGRLLGQLNVAEFVYFLVFGVSE</sequence>
<dbReference type="PANTHER" id="PTHR13780">
    <property type="entry name" value="AMP-ACTIVATED PROTEIN KINASE, GAMMA REGULATORY SUBUNIT"/>
    <property type="match status" value="1"/>
</dbReference>
<dbReference type="EMBL" id="JAFJZO010000035">
    <property type="protein sequence ID" value="KAG5492495.1"/>
    <property type="molecule type" value="Genomic_DNA"/>
</dbReference>
<dbReference type="Pfam" id="PF00571">
    <property type="entry name" value="CBS"/>
    <property type="match status" value="1"/>
</dbReference>
<organism evidence="7 8">
    <name type="scientific">Porcisia hertigi</name>
    <dbReference type="NCBI Taxonomy" id="2761500"/>
    <lineage>
        <taxon>Eukaryota</taxon>
        <taxon>Discoba</taxon>
        <taxon>Euglenozoa</taxon>
        <taxon>Kinetoplastea</taxon>
        <taxon>Metakinetoplastina</taxon>
        <taxon>Trypanosomatida</taxon>
        <taxon>Trypanosomatidae</taxon>
        <taxon>Leishmaniinae</taxon>
        <taxon>Porcisia</taxon>
    </lineage>
</organism>
<reference evidence="7 8" key="1">
    <citation type="submission" date="2021-02" db="EMBL/GenBank/DDBJ databases">
        <title>Porcisia hertigi Genome sequencing and assembly.</title>
        <authorList>
            <person name="Almutairi H."/>
            <person name="Gatherer D."/>
        </authorList>
    </citation>
    <scope>NUCLEOTIDE SEQUENCE [LARGE SCALE GENOMIC DNA]</scope>
    <source>
        <strain evidence="7 8">C119</strain>
    </source>
</reference>
<dbReference type="PANTHER" id="PTHR13780:SF35">
    <property type="entry name" value="LD22662P"/>
    <property type="match status" value="1"/>
</dbReference>
<evidence type="ECO:0000256" key="3">
    <source>
        <dbReference type="ARBA" id="ARBA00023122"/>
    </source>
</evidence>
<gene>
    <name evidence="7" type="ORF">JKF63_01073</name>
</gene>
<evidence type="ECO:0000256" key="1">
    <source>
        <dbReference type="ARBA" id="ARBA00006750"/>
    </source>
</evidence>
<evidence type="ECO:0000313" key="7">
    <source>
        <dbReference type="EMBL" id="KAG5492495.1"/>
    </source>
</evidence>
<evidence type="ECO:0000313" key="8">
    <source>
        <dbReference type="Proteomes" id="UP000674318"/>
    </source>
</evidence>
<dbReference type="SMART" id="SM00116">
    <property type="entry name" value="CBS"/>
    <property type="match status" value="4"/>
</dbReference>
<keyword evidence="3 4" id="KW-0129">CBS domain</keyword>
<dbReference type="InterPro" id="IPR046342">
    <property type="entry name" value="CBS_dom_sf"/>
</dbReference>
<feature type="region of interest" description="Disordered" evidence="5">
    <location>
        <begin position="225"/>
        <end position="305"/>
    </location>
</feature>
<dbReference type="GeneID" id="94287199"/>
<dbReference type="PROSITE" id="PS51371">
    <property type="entry name" value="CBS"/>
    <property type="match status" value="2"/>
</dbReference>
<comment type="similarity">
    <text evidence="1">Belongs to the 5'-AMP-activated protein kinase gamma subunit family.</text>
</comment>
<feature type="domain" description="CBS" evidence="6">
    <location>
        <begin position="375"/>
        <end position="433"/>
    </location>
</feature>